<evidence type="ECO:0000313" key="15">
    <source>
        <dbReference type="Proteomes" id="UP000604381"/>
    </source>
</evidence>
<dbReference type="NCBIfam" id="TIGR01393">
    <property type="entry name" value="lepA"/>
    <property type="match status" value="1"/>
</dbReference>
<comment type="caution">
    <text evidence="14">The sequence shown here is derived from an EMBL/GenBank/DDBJ whole genome shotgun (WGS) entry which is preliminary data.</text>
</comment>
<dbReference type="Gene3D" id="3.40.50.300">
    <property type="entry name" value="P-loop containing nucleotide triphosphate hydrolases"/>
    <property type="match status" value="1"/>
</dbReference>
<keyword evidence="15" id="KW-1185">Reference proteome</keyword>
<comment type="subcellular location">
    <subcellularLocation>
        <location evidence="12">Cell membrane</location>
        <topology evidence="12">Peripheral membrane protein</topology>
        <orientation evidence="12">Cytoplasmic side</orientation>
    </subcellularLocation>
</comment>
<feature type="binding site" evidence="12">
    <location>
        <begin position="131"/>
        <end position="134"/>
    </location>
    <ligand>
        <name>GTP</name>
        <dbReference type="ChEBI" id="CHEBI:37565"/>
    </ligand>
</feature>
<dbReference type="FunFam" id="3.40.50.300:FF:000078">
    <property type="entry name" value="Elongation factor 4"/>
    <property type="match status" value="1"/>
</dbReference>
<dbReference type="CDD" id="cd03709">
    <property type="entry name" value="lepA_C"/>
    <property type="match status" value="1"/>
</dbReference>
<dbReference type="GO" id="GO:0097216">
    <property type="term" value="F:guanosine tetraphosphate binding"/>
    <property type="evidence" value="ECO:0007669"/>
    <property type="project" value="UniProtKB-ARBA"/>
</dbReference>
<organism evidence="14 15">
    <name type="scientific">Candidatus Amphirhobacter heronislandensis</name>
    <dbReference type="NCBI Taxonomy" id="1732024"/>
    <lineage>
        <taxon>Bacteria</taxon>
        <taxon>Pseudomonadati</taxon>
        <taxon>Pseudomonadota</taxon>
        <taxon>Gammaproteobacteria</taxon>
        <taxon>Candidatus Tethybacterales</taxon>
        <taxon>Candidatus Tethybacteraceae</taxon>
        <taxon>Candidatus Amphirhobacter</taxon>
    </lineage>
</organism>
<keyword evidence="3 12" id="KW-0547">Nucleotide-binding</keyword>
<dbReference type="GO" id="GO:0003924">
    <property type="term" value="F:GTPase activity"/>
    <property type="evidence" value="ECO:0007669"/>
    <property type="project" value="UniProtKB-UniRule"/>
</dbReference>
<dbReference type="SUPFAM" id="SSF52540">
    <property type="entry name" value="P-loop containing nucleoside triphosphate hydrolases"/>
    <property type="match status" value="1"/>
</dbReference>
<dbReference type="InterPro" id="IPR004161">
    <property type="entry name" value="EFTu-like_2"/>
</dbReference>
<evidence type="ECO:0000256" key="7">
    <source>
        <dbReference type="ARBA" id="ARBA00023136"/>
    </source>
</evidence>
<dbReference type="GO" id="GO:0045727">
    <property type="term" value="P:positive regulation of translation"/>
    <property type="evidence" value="ECO:0007669"/>
    <property type="project" value="UniProtKB-UniRule"/>
</dbReference>
<dbReference type="InterPro" id="IPR000795">
    <property type="entry name" value="T_Tr_GTP-bd_dom"/>
</dbReference>
<dbReference type="Proteomes" id="UP000604381">
    <property type="component" value="Unassembled WGS sequence"/>
</dbReference>
<dbReference type="InterPro" id="IPR000640">
    <property type="entry name" value="EFG_V-like"/>
</dbReference>
<reference evidence="14" key="1">
    <citation type="submission" date="2020-10" db="EMBL/GenBank/DDBJ databases">
        <title>An improved Amphimedon queenslandica hologenome assembly reveals how three proteobacterial symbionts can extend the metabolic phenotypic of their marine sponge host.</title>
        <authorList>
            <person name="Degnan B."/>
            <person name="Degnan S."/>
            <person name="Xiang X."/>
        </authorList>
    </citation>
    <scope>NUCLEOTIDE SEQUENCE</scope>
    <source>
        <strain evidence="14">AqS2</strain>
    </source>
</reference>
<evidence type="ECO:0000256" key="8">
    <source>
        <dbReference type="ARBA" id="ARBA00050293"/>
    </source>
</evidence>
<dbReference type="NCBIfam" id="TIGR00231">
    <property type="entry name" value="small_GTP"/>
    <property type="match status" value="1"/>
</dbReference>
<comment type="similarity">
    <text evidence="10">Belongs to the GTP-binding elongation factor family. LepA subfamily.</text>
</comment>
<dbReference type="GO" id="GO:0005886">
    <property type="term" value="C:plasma membrane"/>
    <property type="evidence" value="ECO:0007669"/>
    <property type="project" value="UniProtKB-SubCell"/>
</dbReference>
<dbReference type="PANTHER" id="PTHR43512">
    <property type="entry name" value="TRANSLATION FACTOR GUF1-RELATED"/>
    <property type="match status" value="1"/>
</dbReference>
<keyword evidence="14" id="KW-0251">Elongation factor</keyword>
<proteinExistence type="inferred from homology"/>
<keyword evidence="2 12" id="KW-1003">Cell membrane</keyword>
<evidence type="ECO:0000256" key="4">
    <source>
        <dbReference type="ARBA" id="ARBA00022801"/>
    </source>
</evidence>
<dbReference type="PRINTS" id="PR00315">
    <property type="entry name" value="ELONGATNFCT"/>
</dbReference>
<dbReference type="Gene3D" id="3.30.70.240">
    <property type="match status" value="1"/>
</dbReference>
<keyword evidence="7 12" id="KW-0472">Membrane</keyword>
<dbReference type="InterPro" id="IPR006297">
    <property type="entry name" value="EF-4"/>
</dbReference>
<evidence type="ECO:0000256" key="3">
    <source>
        <dbReference type="ARBA" id="ARBA00022741"/>
    </source>
</evidence>
<dbReference type="PANTHER" id="PTHR43512:SF4">
    <property type="entry name" value="TRANSLATION FACTOR GUF1 HOMOLOG, CHLOROPLASTIC"/>
    <property type="match status" value="1"/>
</dbReference>
<accession>A0A930UGK2</accession>
<dbReference type="Pfam" id="PF06421">
    <property type="entry name" value="LepA_C"/>
    <property type="match status" value="1"/>
</dbReference>
<dbReference type="SUPFAM" id="SSF54980">
    <property type="entry name" value="EF-G C-terminal domain-like"/>
    <property type="match status" value="2"/>
</dbReference>
<protein>
    <recommendedName>
        <fullName evidence="11 12">Elongation factor 4</fullName>
        <shortName evidence="12">EF-4</shortName>
        <ecNumber evidence="11 12">3.6.5.n1</ecNumber>
    </recommendedName>
    <alternativeName>
        <fullName evidence="12">Ribosomal back-translocase LepA</fullName>
    </alternativeName>
</protein>
<dbReference type="Gene3D" id="2.40.30.10">
    <property type="entry name" value="Translation factors"/>
    <property type="match status" value="1"/>
</dbReference>
<sequence length="600" mass="65189">MERIRNFSIIAHVDHGKSTLADRFISRCQGLSDREMTAQVLDSMDLERERGITIKAQTATLDYRRADGESFMLNLIDTPGHADFAYEVSRSLYACEGALLVVDAAQGVQAQTLANCYKAVEQGLEIVPVVNKIDLPVADVDRVAGEIRDIVGLDTANLLRCSAKTGEGIDAVLDAIAGRIPPPTGDPAGPLQALVADSYFDAYAGVVIVVRVVNGTLRANDRVRFMATGAERPVTELGRFTPRRLPVKELGCGEVGYVIAGVKDIAAARVGDTLTLVSAPAAAPLPGFRTAKPQLYASFFPLEADLFGQLKDAFERLKLNDAALELETENSVAFGQGIKCGFLGMLHMEIVQERLVREHNAGSIITAPGVAHEVALTDGSQRMVRAAYELPPPERIASIREPVADVTIIAAAEHFGAVMQLCIARRGVQQGLEQTGAQSVSRWRMPLAELVTGFIDDLQSATRGYASLDYELAGYEPADIARVDILVNEEKVPALAMLVPRSQAERRGRELLRRLAGSIPRQQFQVPLQAVIGGKIIARENLKALRKNVLSKCYGGDVTRKKKLLERQKKGKKRMRMFGSVEIPQEAFLAVLQKDANADG</sequence>
<dbReference type="Gene3D" id="3.30.70.870">
    <property type="entry name" value="Elongation Factor G (Translational Gtpase), domain 3"/>
    <property type="match status" value="1"/>
</dbReference>
<dbReference type="InterPro" id="IPR005225">
    <property type="entry name" value="Small_GTP-bd"/>
</dbReference>
<dbReference type="InterPro" id="IPR035647">
    <property type="entry name" value="EFG_III/V"/>
</dbReference>
<comment type="function">
    <text evidence="9 12">Required for accurate and efficient protein synthesis under certain stress conditions. May act as a fidelity factor of the translation reaction, by catalyzing a one-codon backward translocation of tRNAs on improperly translocated ribosomes. Back-translocation proceeds from a post-translocation (POST) complex to a pre-translocation (PRE) complex, thus giving elongation factor G a second chance to translocate the tRNAs correctly. Binds to ribosomes in a GTP-dependent manner.</text>
</comment>
<comment type="catalytic activity">
    <reaction evidence="8 12">
        <text>GTP + H2O = GDP + phosphate + H(+)</text>
        <dbReference type="Rhea" id="RHEA:19669"/>
        <dbReference type="ChEBI" id="CHEBI:15377"/>
        <dbReference type="ChEBI" id="CHEBI:15378"/>
        <dbReference type="ChEBI" id="CHEBI:37565"/>
        <dbReference type="ChEBI" id="CHEBI:43474"/>
        <dbReference type="ChEBI" id="CHEBI:58189"/>
        <dbReference type="EC" id="3.6.5.n1"/>
    </reaction>
</comment>
<keyword evidence="4 12" id="KW-0378">Hydrolase</keyword>
<name>A0A930UGK2_9GAMM</name>
<dbReference type="CDD" id="cd01890">
    <property type="entry name" value="LepA"/>
    <property type="match status" value="1"/>
</dbReference>
<dbReference type="InterPro" id="IPR038363">
    <property type="entry name" value="LepA_C_sf"/>
</dbReference>
<keyword evidence="5 12" id="KW-0648">Protein biosynthesis</keyword>
<gene>
    <name evidence="12 14" type="primary">lepA</name>
    <name evidence="14" type="ORF">ISN26_02000</name>
</gene>
<dbReference type="HAMAP" id="MF_00071">
    <property type="entry name" value="LepA"/>
    <property type="match status" value="1"/>
</dbReference>
<evidence type="ECO:0000256" key="9">
    <source>
        <dbReference type="ARBA" id="ARBA00057626"/>
    </source>
</evidence>
<dbReference type="InterPro" id="IPR027417">
    <property type="entry name" value="P-loop_NTPase"/>
</dbReference>
<dbReference type="AlphaFoldDB" id="A0A930UGK2"/>
<feature type="binding site" evidence="12">
    <location>
        <begin position="14"/>
        <end position="19"/>
    </location>
    <ligand>
        <name>GTP</name>
        <dbReference type="ChEBI" id="CHEBI:37565"/>
    </ligand>
</feature>
<evidence type="ECO:0000256" key="12">
    <source>
        <dbReference type="HAMAP-Rule" id="MF_00071"/>
    </source>
</evidence>
<dbReference type="Pfam" id="PF00679">
    <property type="entry name" value="EFG_C"/>
    <property type="match status" value="1"/>
</dbReference>
<dbReference type="GO" id="GO:0043022">
    <property type="term" value="F:ribosome binding"/>
    <property type="evidence" value="ECO:0007669"/>
    <property type="project" value="UniProtKB-UniRule"/>
</dbReference>
<dbReference type="FunFam" id="2.40.30.10:FF:000015">
    <property type="entry name" value="Translation factor GUF1, mitochondrial"/>
    <property type="match status" value="1"/>
</dbReference>
<dbReference type="Pfam" id="PF00009">
    <property type="entry name" value="GTP_EFTU"/>
    <property type="match status" value="1"/>
</dbReference>
<evidence type="ECO:0000313" key="14">
    <source>
        <dbReference type="EMBL" id="MBF2734854.1"/>
    </source>
</evidence>
<dbReference type="EC" id="3.6.5.n1" evidence="11 12"/>
<dbReference type="GO" id="GO:0003746">
    <property type="term" value="F:translation elongation factor activity"/>
    <property type="evidence" value="ECO:0007669"/>
    <property type="project" value="UniProtKB-UniRule"/>
</dbReference>
<dbReference type="FunFam" id="3.30.70.2570:FF:000001">
    <property type="entry name" value="Translation factor GUF1, mitochondrial"/>
    <property type="match status" value="1"/>
</dbReference>
<evidence type="ECO:0000256" key="1">
    <source>
        <dbReference type="ARBA" id="ARBA00005454"/>
    </source>
</evidence>
<dbReference type="InterPro" id="IPR031157">
    <property type="entry name" value="G_TR_CS"/>
</dbReference>
<dbReference type="Gene3D" id="3.30.70.2570">
    <property type="entry name" value="Elongation factor 4, C-terminal domain"/>
    <property type="match status" value="1"/>
</dbReference>
<dbReference type="Pfam" id="PF03144">
    <property type="entry name" value="GTP_EFTU_D2"/>
    <property type="match status" value="1"/>
</dbReference>
<evidence type="ECO:0000256" key="2">
    <source>
        <dbReference type="ARBA" id="ARBA00022475"/>
    </source>
</evidence>
<feature type="domain" description="Tr-type G" evidence="13">
    <location>
        <begin position="2"/>
        <end position="184"/>
    </location>
</feature>
<dbReference type="InterPro" id="IPR035654">
    <property type="entry name" value="LepA_IV"/>
</dbReference>
<dbReference type="SMART" id="SM00838">
    <property type="entry name" value="EFG_C"/>
    <property type="match status" value="1"/>
</dbReference>
<dbReference type="InterPro" id="IPR013842">
    <property type="entry name" value="LepA_CTD"/>
</dbReference>
<evidence type="ECO:0000256" key="10">
    <source>
        <dbReference type="ARBA" id="ARBA00061052"/>
    </source>
</evidence>
<evidence type="ECO:0000259" key="13">
    <source>
        <dbReference type="PROSITE" id="PS51722"/>
    </source>
</evidence>
<dbReference type="EMBL" id="JADHEI010000028">
    <property type="protein sequence ID" value="MBF2734854.1"/>
    <property type="molecule type" value="Genomic_DNA"/>
</dbReference>
<dbReference type="PROSITE" id="PS51722">
    <property type="entry name" value="G_TR_2"/>
    <property type="match status" value="1"/>
</dbReference>
<keyword evidence="6 12" id="KW-0342">GTP-binding</keyword>
<evidence type="ECO:0000256" key="6">
    <source>
        <dbReference type="ARBA" id="ARBA00023134"/>
    </source>
</evidence>
<evidence type="ECO:0000256" key="5">
    <source>
        <dbReference type="ARBA" id="ARBA00022917"/>
    </source>
</evidence>
<dbReference type="GO" id="GO:0005525">
    <property type="term" value="F:GTP binding"/>
    <property type="evidence" value="ECO:0007669"/>
    <property type="project" value="UniProtKB-UniRule"/>
</dbReference>
<dbReference type="PROSITE" id="PS00301">
    <property type="entry name" value="G_TR_1"/>
    <property type="match status" value="1"/>
</dbReference>
<comment type="similarity">
    <text evidence="1 12">Belongs to the TRAFAC class translation factor GTPase superfamily. Classic translation factor GTPase family. LepA subfamily.</text>
</comment>
<evidence type="ECO:0000256" key="11">
    <source>
        <dbReference type="ARBA" id="ARBA00066744"/>
    </source>
</evidence>